<keyword evidence="1" id="KW-1133">Transmembrane helix</keyword>
<reference evidence="3" key="1">
    <citation type="journal article" date="2019" name="Int. J. Syst. Evol. Microbiol.">
        <title>The Global Catalogue of Microorganisms (GCM) 10K type strain sequencing project: providing services to taxonomists for standard genome sequencing and annotation.</title>
        <authorList>
            <consortium name="The Broad Institute Genomics Platform"/>
            <consortium name="The Broad Institute Genome Sequencing Center for Infectious Disease"/>
            <person name="Wu L."/>
            <person name="Ma J."/>
        </authorList>
    </citation>
    <scope>NUCLEOTIDE SEQUENCE [LARGE SCALE GENOMIC DNA]</scope>
    <source>
        <strain evidence="3">JCM 16916</strain>
    </source>
</reference>
<dbReference type="Proteomes" id="UP001501727">
    <property type="component" value="Unassembled WGS sequence"/>
</dbReference>
<keyword evidence="1" id="KW-0472">Membrane</keyword>
<protein>
    <submittedName>
        <fullName evidence="2">Uncharacterized protein</fullName>
    </submittedName>
</protein>
<keyword evidence="3" id="KW-1185">Reference proteome</keyword>
<evidence type="ECO:0000313" key="3">
    <source>
        <dbReference type="Proteomes" id="UP001501727"/>
    </source>
</evidence>
<sequence length="99" mass="10716">MIRSNRIPKISLGLLAVAIVYLLAISGQPRMADGGLSGHEMYLPEKLLALAVPLSVFATMVIAAIRAGRAGSWLWLISCIFVWPLSLVYTLAINRGHEA</sequence>
<gene>
    <name evidence="2" type="ORF">GCM10022229_22330</name>
</gene>
<accession>A0ABP7MQ93</accession>
<feature type="transmembrane region" description="Helical" evidence="1">
    <location>
        <begin position="72"/>
        <end position="93"/>
    </location>
</feature>
<organism evidence="2 3">
    <name type="scientific">Luteimonas lutimaris</name>
    <dbReference type="NCBI Taxonomy" id="698645"/>
    <lineage>
        <taxon>Bacteria</taxon>
        <taxon>Pseudomonadati</taxon>
        <taxon>Pseudomonadota</taxon>
        <taxon>Gammaproteobacteria</taxon>
        <taxon>Lysobacterales</taxon>
        <taxon>Lysobacteraceae</taxon>
        <taxon>Luteimonas</taxon>
    </lineage>
</organism>
<comment type="caution">
    <text evidence="2">The sequence shown here is derived from an EMBL/GenBank/DDBJ whole genome shotgun (WGS) entry which is preliminary data.</text>
</comment>
<keyword evidence="1" id="KW-0812">Transmembrane</keyword>
<evidence type="ECO:0000313" key="2">
    <source>
        <dbReference type="EMBL" id="GAA3927992.1"/>
    </source>
</evidence>
<name>A0ABP7MQ93_9GAMM</name>
<proteinExistence type="predicted"/>
<dbReference type="RefSeq" id="WP_344760079.1">
    <property type="nucleotide sequence ID" value="NZ_BAAAZU010000020.1"/>
</dbReference>
<dbReference type="EMBL" id="BAAAZU010000020">
    <property type="protein sequence ID" value="GAA3927992.1"/>
    <property type="molecule type" value="Genomic_DNA"/>
</dbReference>
<feature type="transmembrane region" description="Helical" evidence="1">
    <location>
        <begin position="48"/>
        <end position="65"/>
    </location>
</feature>
<evidence type="ECO:0000256" key="1">
    <source>
        <dbReference type="SAM" id="Phobius"/>
    </source>
</evidence>